<dbReference type="GO" id="GO:0051879">
    <property type="term" value="F:Hsp90 protein binding"/>
    <property type="evidence" value="ECO:0007669"/>
    <property type="project" value="InterPro"/>
</dbReference>
<comment type="similarity">
    <text evidence="1">Belongs to the p23/wos2 family.</text>
</comment>
<keyword evidence="5" id="KW-1185">Reference proteome</keyword>
<dbReference type="GO" id="GO:0051131">
    <property type="term" value="P:chaperone-mediated protein complex assembly"/>
    <property type="evidence" value="ECO:0007669"/>
    <property type="project" value="TreeGrafter"/>
</dbReference>
<protein>
    <recommendedName>
        <fullName evidence="3">CS domain-containing protein</fullName>
    </recommendedName>
</protein>
<evidence type="ECO:0000313" key="4">
    <source>
        <dbReference type="EMBL" id="VEL40096.1"/>
    </source>
</evidence>
<dbReference type="SUPFAM" id="SSF49764">
    <property type="entry name" value="HSP20-like chaperones"/>
    <property type="match status" value="1"/>
</dbReference>
<evidence type="ECO:0000259" key="3">
    <source>
        <dbReference type="PROSITE" id="PS51203"/>
    </source>
</evidence>
<organism evidence="4 5">
    <name type="scientific">Protopolystoma xenopodis</name>
    <dbReference type="NCBI Taxonomy" id="117903"/>
    <lineage>
        <taxon>Eukaryota</taxon>
        <taxon>Metazoa</taxon>
        <taxon>Spiralia</taxon>
        <taxon>Lophotrochozoa</taxon>
        <taxon>Platyhelminthes</taxon>
        <taxon>Monogenea</taxon>
        <taxon>Polyopisthocotylea</taxon>
        <taxon>Polystomatidea</taxon>
        <taxon>Polystomatidae</taxon>
        <taxon>Protopolystoma</taxon>
    </lineage>
</organism>
<dbReference type="InterPro" id="IPR008978">
    <property type="entry name" value="HSP20-like_chaperone"/>
</dbReference>
<evidence type="ECO:0000256" key="2">
    <source>
        <dbReference type="SAM" id="MobiDB-lite"/>
    </source>
</evidence>
<dbReference type="GO" id="GO:0006457">
    <property type="term" value="P:protein folding"/>
    <property type="evidence" value="ECO:0007669"/>
    <property type="project" value="TreeGrafter"/>
</dbReference>
<dbReference type="InterPro" id="IPR007052">
    <property type="entry name" value="CS_dom"/>
</dbReference>
<dbReference type="CDD" id="cd06465">
    <property type="entry name" value="p23_hB-ind1_like"/>
    <property type="match status" value="1"/>
</dbReference>
<feature type="compositionally biased region" description="Acidic residues" evidence="2">
    <location>
        <begin position="169"/>
        <end position="186"/>
    </location>
</feature>
<dbReference type="Gene3D" id="2.60.40.790">
    <property type="match status" value="1"/>
</dbReference>
<dbReference type="PANTHER" id="PTHR22932:SF1">
    <property type="entry name" value="CO-CHAPERONE PROTEIN DAF-41"/>
    <property type="match status" value="1"/>
</dbReference>
<accession>A0A3S5CUZ0</accession>
<reference evidence="4" key="1">
    <citation type="submission" date="2018-11" db="EMBL/GenBank/DDBJ databases">
        <authorList>
            <consortium name="Pathogen Informatics"/>
        </authorList>
    </citation>
    <scope>NUCLEOTIDE SEQUENCE</scope>
</reference>
<feature type="domain" description="CS" evidence="3">
    <location>
        <begin position="36"/>
        <end position="121"/>
    </location>
</feature>
<dbReference type="InterPro" id="IPR045250">
    <property type="entry name" value="p23-like"/>
</dbReference>
<comment type="caution">
    <text evidence="4">The sequence shown here is derived from an EMBL/GenBank/DDBJ whole genome shotgun (WGS) entry which is preliminary data.</text>
</comment>
<proteinExistence type="inferred from homology"/>
<dbReference type="PANTHER" id="PTHR22932">
    <property type="entry name" value="TELOMERASE-BINDING PROTEIN P23 HSP90 CO-CHAPERONE"/>
    <property type="match status" value="1"/>
</dbReference>
<dbReference type="GO" id="GO:0051087">
    <property type="term" value="F:protein-folding chaperone binding"/>
    <property type="evidence" value="ECO:0007669"/>
    <property type="project" value="TreeGrafter"/>
</dbReference>
<dbReference type="EMBL" id="CAAALY010263667">
    <property type="protein sequence ID" value="VEL40096.1"/>
    <property type="molecule type" value="Genomic_DNA"/>
</dbReference>
<evidence type="ECO:0000256" key="1">
    <source>
        <dbReference type="ARBA" id="ARBA00025733"/>
    </source>
</evidence>
<sequence length="227" mass="25614">MSQSNNLVFIGRPVSVLYPWPKIPKRAFIFPVLFCSLTPTVLWAQRADLVYLTICLGDIKNKVLDLTNDGLSFKLAFTLSNFFQRQSSFYLSSQSSRQMSTDRQIVMVLKKCTPTFWPRLLKSSEKALWLKTDFERWVDEDEADYDAGGGNMDFSNMMSQMSSFGGTNEYDDLDADVDSDDDDLPDLDMPAGDTCVSTCAEKPHHPETPEKAKETPDPPETKANGEH</sequence>
<feature type="compositionally biased region" description="Basic and acidic residues" evidence="2">
    <location>
        <begin position="201"/>
        <end position="227"/>
    </location>
</feature>
<dbReference type="Proteomes" id="UP000784294">
    <property type="component" value="Unassembled WGS sequence"/>
</dbReference>
<dbReference type="AlphaFoldDB" id="A0A3S5CUZ0"/>
<dbReference type="GO" id="GO:0005829">
    <property type="term" value="C:cytosol"/>
    <property type="evidence" value="ECO:0007669"/>
    <property type="project" value="TreeGrafter"/>
</dbReference>
<evidence type="ECO:0000313" key="5">
    <source>
        <dbReference type="Proteomes" id="UP000784294"/>
    </source>
</evidence>
<dbReference type="PROSITE" id="PS51203">
    <property type="entry name" value="CS"/>
    <property type="match status" value="1"/>
</dbReference>
<name>A0A3S5CUZ0_9PLAT</name>
<dbReference type="GO" id="GO:0005634">
    <property type="term" value="C:nucleus"/>
    <property type="evidence" value="ECO:0007669"/>
    <property type="project" value="TreeGrafter"/>
</dbReference>
<gene>
    <name evidence="4" type="ORF">PXEA_LOCUS33536</name>
</gene>
<feature type="region of interest" description="Disordered" evidence="2">
    <location>
        <begin position="165"/>
        <end position="227"/>
    </location>
</feature>
<dbReference type="OrthoDB" id="1564555at2759"/>